<gene>
    <name evidence="1" type="ORF">LSINAPIS_LOCUS6597</name>
</gene>
<dbReference type="EMBL" id="FZQP02002103">
    <property type="protein sequence ID" value="VVC94706.1"/>
    <property type="molecule type" value="Genomic_DNA"/>
</dbReference>
<dbReference type="AlphaFoldDB" id="A0A5E4QCD8"/>
<sequence>MAVLQKSLGNDKILILHDQLNGNTLTSCILKQKKGSTGYAPGNLLDDKRKNAHLAPFANARHFVLETSKIKC</sequence>
<name>A0A5E4QCD8_9NEOP</name>
<keyword evidence="2" id="KW-1185">Reference proteome</keyword>
<organism evidence="1 2">
    <name type="scientific">Leptidea sinapis</name>
    <dbReference type="NCBI Taxonomy" id="189913"/>
    <lineage>
        <taxon>Eukaryota</taxon>
        <taxon>Metazoa</taxon>
        <taxon>Ecdysozoa</taxon>
        <taxon>Arthropoda</taxon>
        <taxon>Hexapoda</taxon>
        <taxon>Insecta</taxon>
        <taxon>Pterygota</taxon>
        <taxon>Neoptera</taxon>
        <taxon>Endopterygota</taxon>
        <taxon>Lepidoptera</taxon>
        <taxon>Glossata</taxon>
        <taxon>Ditrysia</taxon>
        <taxon>Papilionoidea</taxon>
        <taxon>Pieridae</taxon>
        <taxon>Dismorphiinae</taxon>
        <taxon>Leptidea</taxon>
    </lineage>
</organism>
<dbReference type="Proteomes" id="UP000324832">
    <property type="component" value="Unassembled WGS sequence"/>
</dbReference>
<evidence type="ECO:0000313" key="2">
    <source>
        <dbReference type="Proteomes" id="UP000324832"/>
    </source>
</evidence>
<accession>A0A5E4QCD8</accession>
<evidence type="ECO:0000313" key="1">
    <source>
        <dbReference type="EMBL" id="VVC94706.1"/>
    </source>
</evidence>
<proteinExistence type="predicted"/>
<protein>
    <submittedName>
        <fullName evidence="1">Uncharacterized protein</fullName>
    </submittedName>
</protein>
<reference evidence="1 2" key="1">
    <citation type="submission" date="2017-07" db="EMBL/GenBank/DDBJ databases">
        <authorList>
            <person name="Talla V."/>
            <person name="Backstrom N."/>
        </authorList>
    </citation>
    <scope>NUCLEOTIDE SEQUENCE [LARGE SCALE GENOMIC DNA]</scope>
</reference>